<evidence type="ECO:0000256" key="4">
    <source>
        <dbReference type="ARBA" id="ARBA00022989"/>
    </source>
</evidence>
<feature type="transmembrane region" description="Helical" evidence="8">
    <location>
        <begin position="529"/>
        <end position="550"/>
    </location>
</feature>
<feature type="transmembrane region" description="Helical" evidence="8">
    <location>
        <begin position="144"/>
        <end position="164"/>
    </location>
</feature>
<evidence type="ECO:0000259" key="9">
    <source>
        <dbReference type="Pfam" id="PF01699"/>
    </source>
</evidence>
<comment type="caution">
    <text evidence="10">The sequence shown here is derived from an EMBL/GenBank/DDBJ whole genome shotgun (WGS) entry which is preliminary data.</text>
</comment>
<evidence type="ECO:0000256" key="5">
    <source>
        <dbReference type="ARBA" id="ARBA00023065"/>
    </source>
</evidence>
<dbReference type="InterPro" id="IPR044880">
    <property type="entry name" value="NCX_ion-bd_dom_sf"/>
</dbReference>
<dbReference type="PANTHER" id="PTHR31503">
    <property type="entry name" value="VACUOLAR CALCIUM ION TRANSPORTER"/>
    <property type="match status" value="1"/>
</dbReference>
<comment type="subcellular location">
    <subcellularLocation>
        <location evidence="1">Endomembrane system</location>
        <topology evidence="1">Multi-pass membrane protein</topology>
    </subcellularLocation>
</comment>
<evidence type="ECO:0000313" key="10">
    <source>
        <dbReference type="EMBL" id="KAL3783284.1"/>
    </source>
</evidence>
<keyword evidence="11" id="KW-1185">Reference proteome</keyword>
<sequence>MNRFDNLRQECLSSTELIFRKKLNWLLVFAPIAIIGKSGLLGESSCFVLAGLALIPLAERLSFVTEEVAGHTSQTIGALLNATFGNAPELLISSAALREGFYRVVQLTLLGSMLTNLLFVFGLSCLIGGLRFQVQELRITTGNASIGMLTLAVGGLALPAALMLSDEMVVIGEQKQYVDKNGDGISDINDGPSTAMIGFSRFNAVIMVLGYLMYLLFQLGSHKDEFEDIEDEGPVDEDVERNGEVVNATGKMAGEKKARKNKFCSRLFGFSDETEEDLSIPYERVQAIPNESSLEIELSPSNGSHNELGDQRSTNSLPSYIVDKPISGNHRKHLSHSDVGRGRFDIDDNTIRSSNVSARKRKPETLLGTQDVIQRSRPQDEPARSQVNNKQGATQSSKSHCSDGSEEEPPIMIPVSEVTEQAEEDHMTFRMGILWLSIITLSISVMSDILVDTIDGFAYKYGISEVFTSLVILPYFSNIAEQVSAVIFAYRNEMDLCVGITVGSAVQIALFVLPGSVIIGWIMDRSMSLFFRGFETCCLIFSVISVAAVLQGGTTNWLVGVYLLGVYFMIAAGFWFHELENLSIDGELEGSGLHNQTSIMYPRPGSSH</sequence>
<keyword evidence="3 8" id="KW-0812">Transmembrane</keyword>
<feature type="domain" description="Sodium/calcium exchanger membrane region" evidence="9">
    <location>
        <begin position="46"/>
        <end position="219"/>
    </location>
</feature>
<dbReference type="PANTHER" id="PTHR31503:SF22">
    <property type="entry name" value="VACUOLAR CALCIUM ION TRANSPORTER"/>
    <property type="match status" value="1"/>
</dbReference>
<dbReference type="EMBL" id="JABMIG020000264">
    <property type="protein sequence ID" value="KAL3783284.1"/>
    <property type="molecule type" value="Genomic_DNA"/>
</dbReference>
<feature type="transmembrane region" description="Helical" evidence="8">
    <location>
        <begin position="25"/>
        <end position="55"/>
    </location>
</feature>
<name>A0ABD3P6N2_9STRA</name>
<dbReference type="Proteomes" id="UP001516023">
    <property type="component" value="Unassembled WGS sequence"/>
</dbReference>
<dbReference type="GO" id="GO:0015369">
    <property type="term" value="F:calcium:proton antiporter activity"/>
    <property type="evidence" value="ECO:0007669"/>
    <property type="project" value="UniProtKB-ARBA"/>
</dbReference>
<dbReference type="GO" id="GO:0012505">
    <property type="term" value="C:endomembrane system"/>
    <property type="evidence" value="ECO:0007669"/>
    <property type="project" value="UniProtKB-SubCell"/>
</dbReference>
<feature type="transmembrane region" description="Helical" evidence="8">
    <location>
        <begin position="433"/>
        <end position="451"/>
    </location>
</feature>
<gene>
    <name evidence="10" type="ORF">HJC23_007953</name>
</gene>
<proteinExistence type="predicted"/>
<accession>A0ABD3P6N2</accession>
<evidence type="ECO:0000256" key="3">
    <source>
        <dbReference type="ARBA" id="ARBA00022692"/>
    </source>
</evidence>
<evidence type="ECO:0000256" key="8">
    <source>
        <dbReference type="SAM" id="Phobius"/>
    </source>
</evidence>
<evidence type="ECO:0000256" key="1">
    <source>
        <dbReference type="ARBA" id="ARBA00004127"/>
    </source>
</evidence>
<keyword evidence="2" id="KW-0813">Transport</keyword>
<reference evidence="10 11" key="1">
    <citation type="journal article" date="2020" name="G3 (Bethesda)">
        <title>Improved Reference Genome for Cyclotella cryptica CCMP332, a Model for Cell Wall Morphogenesis, Salinity Adaptation, and Lipid Production in Diatoms (Bacillariophyta).</title>
        <authorList>
            <person name="Roberts W.R."/>
            <person name="Downey K.M."/>
            <person name="Ruck E.C."/>
            <person name="Traller J.C."/>
            <person name="Alverson A.J."/>
        </authorList>
    </citation>
    <scope>NUCLEOTIDE SEQUENCE [LARGE SCALE GENOMIC DNA]</scope>
    <source>
        <strain evidence="10 11">CCMP332</strain>
    </source>
</reference>
<feature type="transmembrane region" description="Helical" evidence="8">
    <location>
        <begin position="107"/>
        <end position="132"/>
    </location>
</feature>
<feature type="compositionally biased region" description="Basic and acidic residues" evidence="7">
    <location>
        <begin position="335"/>
        <end position="350"/>
    </location>
</feature>
<feature type="compositionally biased region" description="Polar residues" evidence="7">
    <location>
        <begin position="385"/>
        <end position="399"/>
    </location>
</feature>
<evidence type="ECO:0000256" key="2">
    <source>
        <dbReference type="ARBA" id="ARBA00022448"/>
    </source>
</evidence>
<dbReference type="AlphaFoldDB" id="A0ABD3P6N2"/>
<evidence type="ECO:0000313" key="11">
    <source>
        <dbReference type="Proteomes" id="UP001516023"/>
    </source>
</evidence>
<dbReference type="GO" id="GO:0005774">
    <property type="term" value="C:vacuolar membrane"/>
    <property type="evidence" value="ECO:0007669"/>
    <property type="project" value="UniProtKB-ARBA"/>
</dbReference>
<feature type="region of interest" description="Disordered" evidence="7">
    <location>
        <begin position="296"/>
        <end position="410"/>
    </location>
</feature>
<feature type="transmembrane region" description="Helical" evidence="8">
    <location>
        <begin position="496"/>
        <end position="523"/>
    </location>
</feature>
<dbReference type="Pfam" id="PF01699">
    <property type="entry name" value="Na_Ca_ex"/>
    <property type="match status" value="2"/>
</dbReference>
<feature type="transmembrane region" description="Helical" evidence="8">
    <location>
        <begin position="199"/>
        <end position="217"/>
    </location>
</feature>
<protein>
    <recommendedName>
        <fullName evidence="9">Sodium/calcium exchanger membrane region domain-containing protein</fullName>
    </recommendedName>
</protein>
<dbReference type="InterPro" id="IPR004837">
    <property type="entry name" value="NaCa_Exmemb"/>
</dbReference>
<dbReference type="InterPro" id="IPR004713">
    <property type="entry name" value="CaH_exchang"/>
</dbReference>
<keyword evidence="5" id="KW-0406">Ion transport</keyword>
<keyword evidence="4 8" id="KW-1133">Transmembrane helix</keyword>
<feature type="transmembrane region" description="Helical" evidence="8">
    <location>
        <begin position="557"/>
        <end position="576"/>
    </location>
</feature>
<feature type="domain" description="Sodium/calcium exchanger membrane region" evidence="9">
    <location>
        <begin position="433"/>
        <end position="575"/>
    </location>
</feature>
<evidence type="ECO:0000256" key="6">
    <source>
        <dbReference type="ARBA" id="ARBA00023136"/>
    </source>
</evidence>
<evidence type="ECO:0000256" key="7">
    <source>
        <dbReference type="SAM" id="MobiDB-lite"/>
    </source>
</evidence>
<organism evidence="10 11">
    <name type="scientific">Cyclotella cryptica</name>
    <dbReference type="NCBI Taxonomy" id="29204"/>
    <lineage>
        <taxon>Eukaryota</taxon>
        <taxon>Sar</taxon>
        <taxon>Stramenopiles</taxon>
        <taxon>Ochrophyta</taxon>
        <taxon>Bacillariophyta</taxon>
        <taxon>Coscinodiscophyceae</taxon>
        <taxon>Thalassiosirophycidae</taxon>
        <taxon>Stephanodiscales</taxon>
        <taxon>Stephanodiscaceae</taxon>
        <taxon>Cyclotella</taxon>
    </lineage>
</organism>
<feature type="compositionally biased region" description="Polar residues" evidence="7">
    <location>
        <begin position="296"/>
        <end position="318"/>
    </location>
</feature>
<keyword evidence="6 8" id="KW-0472">Membrane</keyword>
<dbReference type="Gene3D" id="1.20.1420.30">
    <property type="entry name" value="NCX, central ion-binding region"/>
    <property type="match status" value="2"/>
</dbReference>